<keyword evidence="1" id="KW-0479">Metal-binding</keyword>
<gene>
    <name evidence="3" type="ORF">OPKNFCMD_6462</name>
</gene>
<dbReference type="SUPFAM" id="SSF51182">
    <property type="entry name" value="RmlC-like cupins"/>
    <property type="match status" value="1"/>
</dbReference>
<dbReference type="CDD" id="cd02210">
    <property type="entry name" value="cupin_BLR2406-like"/>
    <property type="match status" value="1"/>
</dbReference>
<dbReference type="InterPro" id="IPR013096">
    <property type="entry name" value="Cupin_2"/>
</dbReference>
<dbReference type="EMBL" id="BPQH01000034">
    <property type="protein sequence ID" value="GJD53685.1"/>
    <property type="molecule type" value="Genomic_DNA"/>
</dbReference>
<feature type="domain" description="Cupin type-2" evidence="2">
    <location>
        <begin position="44"/>
        <end position="112"/>
    </location>
</feature>
<evidence type="ECO:0000313" key="4">
    <source>
        <dbReference type="Proteomes" id="UP001055167"/>
    </source>
</evidence>
<dbReference type="Proteomes" id="UP001055167">
    <property type="component" value="Unassembled WGS sequence"/>
</dbReference>
<dbReference type="Pfam" id="PF07883">
    <property type="entry name" value="Cupin_2"/>
    <property type="match status" value="1"/>
</dbReference>
<sequence>MSRSSGDGLRVVRPGPTFRGKQGHLYSPAISAEAVGSKALHMQLLRIPPGEVGRAHKHEGHETAIYILSGEAGTWYGDDLAFHQTARAGDFVYIAAGVPHRPYNMRDDAEVIAVIARTDPNEQESVVLLPALDRSRTVAEPAGAA</sequence>
<reference evidence="3" key="2">
    <citation type="submission" date="2021-08" db="EMBL/GenBank/DDBJ databases">
        <authorList>
            <person name="Tani A."/>
            <person name="Ola A."/>
            <person name="Ogura Y."/>
            <person name="Katsura K."/>
            <person name="Hayashi T."/>
        </authorList>
    </citation>
    <scope>NUCLEOTIDE SEQUENCE</scope>
    <source>
        <strain evidence="3">KCTC 52305</strain>
    </source>
</reference>
<evidence type="ECO:0000256" key="1">
    <source>
        <dbReference type="ARBA" id="ARBA00022723"/>
    </source>
</evidence>
<organism evidence="3 4">
    <name type="scientific">Methylobacterium crusticola</name>
    <dbReference type="NCBI Taxonomy" id="1697972"/>
    <lineage>
        <taxon>Bacteria</taxon>
        <taxon>Pseudomonadati</taxon>
        <taxon>Pseudomonadota</taxon>
        <taxon>Alphaproteobacteria</taxon>
        <taxon>Hyphomicrobiales</taxon>
        <taxon>Methylobacteriaceae</taxon>
        <taxon>Methylobacterium</taxon>
    </lineage>
</organism>
<evidence type="ECO:0000313" key="3">
    <source>
        <dbReference type="EMBL" id="GJD53685.1"/>
    </source>
</evidence>
<dbReference type="PANTHER" id="PTHR35848:SF6">
    <property type="entry name" value="CUPIN TYPE-2 DOMAIN-CONTAINING PROTEIN"/>
    <property type="match status" value="1"/>
</dbReference>
<dbReference type="PIRSF" id="PIRSF037087">
    <property type="entry name" value="UCP037087"/>
    <property type="match status" value="1"/>
</dbReference>
<dbReference type="InterPro" id="IPR017102">
    <property type="entry name" value="UCP037087"/>
</dbReference>
<dbReference type="InterPro" id="IPR011051">
    <property type="entry name" value="RmlC_Cupin_sf"/>
</dbReference>
<protein>
    <recommendedName>
        <fullName evidence="2">Cupin type-2 domain-containing protein</fullName>
    </recommendedName>
</protein>
<accession>A0ABQ4R7I8</accession>
<dbReference type="InterPro" id="IPR014710">
    <property type="entry name" value="RmlC-like_jellyroll"/>
</dbReference>
<proteinExistence type="predicted"/>
<dbReference type="Gene3D" id="2.60.120.10">
    <property type="entry name" value="Jelly Rolls"/>
    <property type="match status" value="1"/>
</dbReference>
<dbReference type="RefSeq" id="WP_128565522.1">
    <property type="nucleotide sequence ID" value="NZ_BPQH01000034.1"/>
</dbReference>
<evidence type="ECO:0000259" key="2">
    <source>
        <dbReference type="Pfam" id="PF07883"/>
    </source>
</evidence>
<dbReference type="PANTHER" id="PTHR35848">
    <property type="entry name" value="OXALATE-BINDING PROTEIN"/>
    <property type="match status" value="1"/>
</dbReference>
<reference evidence="3" key="1">
    <citation type="journal article" date="2021" name="Front. Microbiol.">
        <title>Comprehensive Comparative Genomics and Phenotyping of Methylobacterium Species.</title>
        <authorList>
            <person name="Alessa O."/>
            <person name="Ogura Y."/>
            <person name="Fujitani Y."/>
            <person name="Takami H."/>
            <person name="Hayashi T."/>
            <person name="Sahin N."/>
            <person name="Tani A."/>
        </authorList>
    </citation>
    <scope>NUCLEOTIDE SEQUENCE</scope>
    <source>
        <strain evidence="3">KCTC 52305</strain>
    </source>
</reference>
<comment type="caution">
    <text evidence="3">The sequence shown here is derived from an EMBL/GenBank/DDBJ whole genome shotgun (WGS) entry which is preliminary data.</text>
</comment>
<dbReference type="InterPro" id="IPR051610">
    <property type="entry name" value="GPI/OXD"/>
</dbReference>
<keyword evidence="4" id="KW-1185">Reference proteome</keyword>
<name>A0ABQ4R7I8_9HYPH</name>